<dbReference type="Pfam" id="PF09991">
    <property type="entry name" value="DUF2232"/>
    <property type="match status" value="1"/>
</dbReference>
<feature type="transmembrane region" description="Helical" evidence="1">
    <location>
        <begin position="246"/>
        <end position="269"/>
    </location>
</feature>
<feature type="transmembrane region" description="Helical" evidence="1">
    <location>
        <begin position="281"/>
        <end position="303"/>
    </location>
</feature>
<gene>
    <name evidence="2" type="ORF">AAA073_07955</name>
</gene>
<name>A0ABV1J3L7_9FIRM</name>
<feature type="transmembrane region" description="Helical" evidence="1">
    <location>
        <begin position="54"/>
        <end position="73"/>
    </location>
</feature>
<dbReference type="InterPro" id="IPR018710">
    <property type="entry name" value="DUF2232"/>
</dbReference>
<evidence type="ECO:0000256" key="1">
    <source>
        <dbReference type="SAM" id="Phobius"/>
    </source>
</evidence>
<feature type="transmembrane region" description="Helical" evidence="1">
    <location>
        <begin position="21"/>
        <end position="42"/>
    </location>
</feature>
<organism evidence="2 3">
    <name type="scientific">Peptoniphilus senegalensis</name>
    <dbReference type="NCBI Taxonomy" id="1465757"/>
    <lineage>
        <taxon>Bacteria</taxon>
        <taxon>Bacillati</taxon>
        <taxon>Bacillota</taxon>
        <taxon>Tissierellia</taxon>
        <taxon>Tissierellales</taxon>
        <taxon>Peptoniphilaceae</taxon>
        <taxon>Peptoniphilus</taxon>
    </lineage>
</organism>
<protein>
    <submittedName>
        <fullName evidence="2">DUF2232 domain-containing protein</fullName>
    </submittedName>
</protein>
<proteinExistence type="predicted"/>
<keyword evidence="3" id="KW-1185">Reference proteome</keyword>
<dbReference type="RefSeq" id="WP_019108288.1">
    <property type="nucleotide sequence ID" value="NZ_CABKRY010000002.1"/>
</dbReference>
<dbReference type="PANTHER" id="PTHR41324">
    <property type="entry name" value="MEMBRANE PROTEIN-RELATED"/>
    <property type="match status" value="1"/>
</dbReference>
<accession>A0ABV1J3L7</accession>
<dbReference type="Proteomes" id="UP001491691">
    <property type="component" value="Unassembled WGS sequence"/>
</dbReference>
<keyword evidence="1" id="KW-0812">Transmembrane</keyword>
<feature type="transmembrane region" description="Helical" evidence="1">
    <location>
        <begin position="103"/>
        <end position="126"/>
    </location>
</feature>
<feature type="transmembrane region" description="Helical" evidence="1">
    <location>
        <begin position="79"/>
        <end position="96"/>
    </location>
</feature>
<dbReference type="EMBL" id="JBBNPP010000017">
    <property type="protein sequence ID" value="MEQ3347364.1"/>
    <property type="molecule type" value="Genomic_DNA"/>
</dbReference>
<evidence type="ECO:0000313" key="2">
    <source>
        <dbReference type="EMBL" id="MEQ3347364.1"/>
    </source>
</evidence>
<keyword evidence="1" id="KW-1133">Transmembrane helix</keyword>
<feature type="transmembrane region" description="Helical" evidence="1">
    <location>
        <begin position="221"/>
        <end position="240"/>
    </location>
</feature>
<dbReference type="PANTHER" id="PTHR41324:SF1">
    <property type="entry name" value="DUF2232 DOMAIN-CONTAINING PROTEIN"/>
    <property type="match status" value="1"/>
</dbReference>
<keyword evidence="1" id="KW-0472">Membrane</keyword>
<reference evidence="2 3" key="1">
    <citation type="submission" date="2024-04" db="EMBL/GenBank/DDBJ databases">
        <title>Human intestinal bacterial collection.</title>
        <authorList>
            <person name="Pauvert C."/>
            <person name="Hitch T.C.A."/>
            <person name="Clavel T."/>
        </authorList>
    </citation>
    <scope>NUCLEOTIDE SEQUENCE [LARGE SCALE GENOMIC DNA]</scope>
    <source>
        <strain evidence="2 3">CLA-SR-H019</strain>
    </source>
</reference>
<evidence type="ECO:0000313" key="3">
    <source>
        <dbReference type="Proteomes" id="UP001491691"/>
    </source>
</evidence>
<sequence>MKETGVDLLEKETDFKGLFRLFTRSIIISMLGMIFPFFYILFPSMYVTESIKEGIIKVMATLIAVVLLIGVILGPMEAIIIFTIFGPFILIFHYMITTNRSVATTIFATSLIFFTSIMVLLFAFGINSDVLNSRETINAITSFYTNIAKEAGFSQGDLSNFTQSAEIYYKSFLQTLPSTLIIISLVTSYITYTTAGRTLLSKGRFIIQPSSLEFLKFPKEIIMLSIATIAVFTLTGDYFGPSGQVFMINLMSLIYFMLFVAGISVLKFFMTRLGFKSFLQYLLIGLCLAISTLQIFVMIIGALDQIVNFRKIN</sequence>
<feature type="transmembrane region" description="Helical" evidence="1">
    <location>
        <begin position="180"/>
        <end position="200"/>
    </location>
</feature>
<comment type="caution">
    <text evidence="2">The sequence shown here is derived from an EMBL/GenBank/DDBJ whole genome shotgun (WGS) entry which is preliminary data.</text>
</comment>